<evidence type="ECO:0000256" key="4">
    <source>
        <dbReference type="ARBA" id="ARBA00023157"/>
    </source>
</evidence>
<dbReference type="Gene3D" id="3.40.30.10">
    <property type="entry name" value="Glutaredoxin"/>
    <property type="match status" value="1"/>
</dbReference>
<dbReference type="InterPro" id="IPR036249">
    <property type="entry name" value="Thioredoxin-like_sf"/>
</dbReference>
<evidence type="ECO:0000313" key="9">
    <source>
        <dbReference type="Proteomes" id="UP000033999"/>
    </source>
</evidence>
<name>A0A0G1PNT0_9BACT</name>
<evidence type="ECO:0000259" key="7">
    <source>
        <dbReference type="PROSITE" id="PS51352"/>
    </source>
</evidence>
<evidence type="ECO:0000313" key="8">
    <source>
        <dbReference type="EMBL" id="KKU07068.1"/>
    </source>
</evidence>
<dbReference type="GO" id="GO:0016491">
    <property type="term" value="F:oxidoreductase activity"/>
    <property type="evidence" value="ECO:0007669"/>
    <property type="project" value="UniProtKB-KW"/>
</dbReference>
<evidence type="ECO:0000256" key="6">
    <source>
        <dbReference type="SAM" id="Phobius"/>
    </source>
</evidence>
<dbReference type="InterPro" id="IPR013766">
    <property type="entry name" value="Thioredoxin_domain"/>
</dbReference>
<dbReference type="InterPro" id="IPR012336">
    <property type="entry name" value="Thioredoxin-like_fold"/>
</dbReference>
<keyword evidence="3" id="KW-0560">Oxidoreductase</keyword>
<keyword evidence="6" id="KW-0812">Transmembrane</keyword>
<dbReference type="PANTHER" id="PTHR13887">
    <property type="entry name" value="GLUTATHIONE S-TRANSFERASE KAPPA"/>
    <property type="match status" value="1"/>
</dbReference>
<evidence type="ECO:0000256" key="1">
    <source>
        <dbReference type="ARBA" id="ARBA00005791"/>
    </source>
</evidence>
<keyword evidence="6" id="KW-0472">Membrane</keyword>
<gene>
    <name evidence="8" type="ORF">UX10_C0016G0023</name>
</gene>
<keyword evidence="5" id="KW-0676">Redox-active center</keyword>
<proteinExistence type="inferred from homology"/>
<dbReference type="PANTHER" id="PTHR13887:SF14">
    <property type="entry name" value="DISULFIDE BOND FORMATION PROTEIN D"/>
    <property type="match status" value="1"/>
</dbReference>
<dbReference type="SUPFAM" id="SSF52833">
    <property type="entry name" value="Thioredoxin-like"/>
    <property type="match status" value="1"/>
</dbReference>
<evidence type="ECO:0000256" key="2">
    <source>
        <dbReference type="ARBA" id="ARBA00022729"/>
    </source>
</evidence>
<dbReference type="PROSITE" id="PS51352">
    <property type="entry name" value="THIOREDOXIN_2"/>
    <property type="match status" value="1"/>
</dbReference>
<dbReference type="Proteomes" id="UP000033999">
    <property type="component" value="Unassembled WGS sequence"/>
</dbReference>
<keyword evidence="6" id="KW-1133">Transmembrane helix</keyword>
<dbReference type="EMBL" id="LCKX01000016">
    <property type="protein sequence ID" value="KKU07068.1"/>
    <property type="molecule type" value="Genomic_DNA"/>
</dbReference>
<feature type="transmembrane region" description="Helical" evidence="6">
    <location>
        <begin position="26"/>
        <end position="50"/>
    </location>
</feature>
<comment type="similarity">
    <text evidence="1">Belongs to the thioredoxin family. DsbA subfamily.</text>
</comment>
<dbReference type="AlphaFoldDB" id="A0A0G1PNT0"/>
<organism evidence="8 9">
    <name type="scientific">Candidatus Magasanikbacteria bacterium GW2011_GWA2_45_39</name>
    <dbReference type="NCBI Taxonomy" id="1619041"/>
    <lineage>
        <taxon>Bacteria</taxon>
        <taxon>Candidatus Magasanikiibacteriota</taxon>
    </lineage>
</organism>
<keyword evidence="4" id="KW-1015">Disulfide bond</keyword>
<evidence type="ECO:0000256" key="3">
    <source>
        <dbReference type="ARBA" id="ARBA00023002"/>
    </source>
</evidence>
<reference evidence="8 9" key="1">
    <citation type="journal article" date="2015" name="Nature">
        <title>rRNA introns, odd ribosomes, and small enigmatic genomes across a large radiation of phyla.</title>
        <authorList>
            <person name="Brown C.T."/>
            <person name="Hug L.A."/>
            <person name="Thomas B.C."/>
            <person name="Sharon I."/>
            <person name="Castelle C.J."/>
            <person name="Singh A."/>
            <person name="Wilkins M.J."/>
            <person name="Williams K.H."/>
            <person name="Banfield J.F."/>
        </authorList>
    </citation>
    <scope>NUCLEOTIDE SEQUENCE [LARGE SCALE GENOMIC DNA]</scope>
</reference>
<feature type="domain" description="Thioredoxin" evidence="7">
    <location>
        <begin position="72"/>
        <end position="254"/>
    </location>
</feature>
<evidence type="ECO:0000256" key="5">
    <source>
        <dbReference type="ARBA" id="ARBA00023284"/>
    </source>
</evidence>
<dbReference type="Pfam" id="PF13462">
    <property type="entry name" value="Thioredoxin_4"/>
    <property type="match status" value="1"/>
</dbReference>
<sequence>MIDEQQLNQLNIKRAPVRRMNTTSKWIIFCVLAVAAAFGVVVGWRTWYFYKLVKSGSQVRLAHTGNFTVSPRARGFASSSFEAAWIDRAAAPAFGSQENTSITIVQFADFECPFSRDTYGTIRELMTTHEKDVRFVFRHFPIAEVHPHALKASEAASCANDQGKFWAYYDKLFQNQSQLENADLKRYAKEAGLASSAFNACLDGGVHYKEVMQDYQDGVRAGVRGTPTFFVNGQKVEGVITLPEWEKLITYFKK</sequence>
<comment type="caution">
    <text evidence="8">The sequence shown here is derived from an EMBL/GenBank/DDBJ whole genome shotgun (WGS) entry which is preliminary data.</text>
</comment>
<keyword evidence="2" id="KW-0732">Signal</keyword>
<accession>A0A0G1PNT0</accession>
<protein>
    <submittedName>
        <fullName evidence="8">DSBA oxidoreductase</fullName>
    </submittedName>
</protein>